<dbReference type="InterPro" id="IPR000835">
    <property type="entry name" value="HTH_MarR-typ"/>
</dbReference>
<name>A0A3B0UHL0_9ZZZZ</name>
<evidence type="ECO:0000256" key="1">
    <source>
        <dbReference type="ARBA" id="ARBA00023015"/>
    </source>
</evidence>
<dbReference type="InterPro" id="IPR036388">
    <property type="entry name" value="WH-like_DNA-bd_sf"/>
</dbReference>
<feature type="non-terminal residue" evidence="6">
    <location>
        <position position="1"/>
    </location>
</feature>
<dbReference type="AlphaFoldDB" id="A0A3B0UHL0"/>
<organism evidence="6">
    <name type="scientific">hydrothermal vent metagenome</name>
    <dbReference type="NCBI Taxonomy" id="652676"/>
    <lineage>
        <taxon>unclassified sequences</taxon>
        <taxon>metagenomes</taxon>
        <taxon>ecological metagenomes</taxon>
    </lineage>
</organism>
<evidence type="ECO:0000259" key="5">
    <source>
        <dbReference type="PROSITE" id="PS50995"/>
    </source>
</evidence>
<keyword evidence="4" id="KW-0175">Coiled coil</keyword>
<evidence type="ECO:0000256" key="2">
    <source>
        <dbReference type="ARBA" id="ARBA00023125"/>
    </source>
</evidence>
<keyword evidence="1" id="KW-0805">Transcription regulation</keyword>
<dbReference type="InterPro" id="IPR036390">
    <property type="entry name" value="WH_DNA-bd_sf"/>
</dbReference>
<sequence length="105" mass="11701">LNPSEISERQGTSRNTISALIRSLEGQGFIERHLDHNDRRKFNICLTPAGRKKVSDHASRHVDVVGKCFSTLTSEEQNQLSQLLAKLSQQINAAKESIMADTAQQ</sequence>
<dbReference type="PANTHER" id="PTHR42756:SF1">
    <property type="entry name" value="TRANSCRIPTIONAL REPRESSOR OF EMRAB OPERON"/>
    <property type="match status" value="1"/>
</dbReference>
<feature type="domain" description="HTH marR-type" evidence="5">
    <location>
        <begin position="1"/>
        <end position="89"/>
    </location>
</feature>
<dbReference type="PRINTS" id="PR00598">
    <property type="entry name" value="HTHMARR"/>
</dbReference>
<dbReference type="Pfam" id="PF01047">
    <property type="entry name" value="MarR"/>
    <property type="match status" value="1"/>
</dbReference>
<proteinExistence type="predicted"/>
<evidence type="ECO:0000313" key="6">
    <source>
        <dbReference type="EMBL" id="VAW30515.1"/>
    </source>
</evidence>
<dbReference type="Gene3D" id="1.10.10.10">
    <property type="entry name" value="Winged helix-like DNA-binding domain superfamily/Winged helix DNA-binding domain"/>
    <property type="match status" value="1"/>
</dbReference>
<dbReference type="EMBL" id="UOEU01000058">
    <property type="protein sequence ID" value="VAW30515.1"/>
    <property type="molecule type" value="Genomic_DNA"/>
</dbReference>
<dbReference type="PROSITE" id="PS50995">
    <property type="entry name" value="HTH_MARR_2"/>
    <property type="match status" value="1"/>
</dbReference>
<keyword evidence="2" id="KW-0238">DNA-binding</keyword>
<dbReference type="GO" id="GO:0003700">
    <property type="term" value="F:DNA-binding transcription factor activity"/>
    <property type="evidence" value="ECO:0007669"/>
    <property type="project" value="InterPro"/>
</dbReference>
<reference evidence="6" key="1">
    <citation type="submission" date="2018-06" db="EMBL/GenBank/DDBJ databases">
        <authorList>
            <person name="Zhirakovskaya E."/>
        </authorList>
    </citation>
    <scope>NUCLEOTIDE SEQUENCE</scope>
</reference>
<accession>A0A3B0UHL0</accession>
<gene>
    <name evidence="6" type="ORF">MNBD_CHLOROFLEXI01-1092</name>
</gene>
<feature type="coiled-coil region" evidence="4">
    <location>
        <begin position="77"/>
        <end position="104"/>
    </location>
</feature>
<dbReference type="SMART" id="SM00347">
    <property type="entry name" value="HTH_MARR"/>
    <property type="match status" value="1"/>
</dbReference>
<evidence type="ECO:0000256" key="3">
    <source>
        <dbReference type="ARBA" id="ARBA00023163"/>
    </source>
</evidence>
<dbReference type="InterPro" id="IPR023187">
    <property type="entry name" value="Tscrpt_reg_MarR-type_CS"/>
</dbReference>
<protein>
    <recommendedName>
        <fullName evidence="5">HTH marR-type domain-containing protein</fullName>
    </recommendedName>
</protein>
<dbReference type="PANTHER" id="PTHR42756">
    <property type="entry name" value="TRANSCRIPTIONAL REGULATOR, MARR"/>
    <property type="match status" value="1"/>
</dbReference>
<dbReference type="PROSITE" id="PS01117">
    <property type="entry name" value="HTH_MARR_1"/>
    <property type="match status" value="1"/>
</dbReference>
<dbReference type="GO" id="GO:0003677">
    <property type="term" value="F:DNA binding"/>
    <property type="evidence" value="ECO:0007669"/>
    <property type="project" value="UniProtKB-KW"/>
</dbReference>
<evidence type="ECO:0000256" key="4">
    <source>
        <dbReference type="SAM" id="Coils"/>
    </source>
</evidence>
<keyword evidence="3" id="KW-0804">Transcription</keyword>
<dbReference type="SUPFAM" id="SSF46785">
    <property type="entry name" value="Winged helix' DNA-binding domain"/>
    <property type="match status" value="1"/>
</dbReference>